<accession>A0A8B8BIX2</accession>
<dbReference type="KEGG" id="cvn:111110935"/>
<protein>
    <submittedName>
        <fullName evidence="3">Serine protease inhibitor Cvsi-2-like</fullName>
    </submittedName>
</protein>
<sequence length="88" mass="9874">MMKVAIVFAVLCFVHYTAAETCTDDGDCRNTMCDSAHDLECHRGQCTCVNHVQTCSSLSDCSGSCTFFGRPGKWHCVDQKCRCYFMKK</sequence>
<dbReference type="GO" id="GO:0004867">
    <property type="term" value="F:serine-type endopeptidase inhibitor activity"/>
    <property type="evidence" value="ECO:0007669"/>
    <property type="project" value="UniProtKB-KW"/>
</dbReference>
<reference evidence="3" key="2">
    <citation type="submission" date="2025-08" db="UniProtKB">
        <authorList>
            <consortium name="RefSeq"/>
        </authorList>
    </citation>
    <scope>IDENTIFICATION</scope>
    <source>
        <tissue evidence="3">Whole sample</tissue>
    </source>
</reference>
<evidence type="ECO:0000313" key="3">
    <source>
        <dbReference type="RefSeq" id="XP_022303310.1"/>
    </source>
</evidence>
<organism evidence="2 3">
    <name type="scientific">Crassostrea virginica</name>
    <name type="common">Eastern oyster</name>
    <dbReference type="NCBI Taxonomy" id="6565"/>
    <lineage>
        <taxon>Eukaryota</taxon>
        <taxon>Metazoa</taxon>
        <taxon>Spiralia</taxon>
        <taxon>Lophotrochozoa</taxon>
        <taxon>Mollusca</taxon>
        <taxon>Bivalvia</taxon>
        <taxon>Autobranchia</taxon>
        <taxon>Pteriomorphia</taxon>
        <taxon>Ostreida</taxon>
        <taxon>Ostreoidea</taxon>
        <taxon>Ostreidae</taxon>
        <taxon>Crassostrea</taxon>
    </lineage>
</organism>
<dbReference type="RefSeq" id="XP_022303310.1">
    <property type="nucleotide sequence ID" value="XM_022447602.1"/>
</dbReference>
<dbReference type="Proteomes" id="UP000694844">
    <property type="component" value="Chromosome 1"/>
</dbReference>
<proteinExistence type="predicted"/>
<dbReference type="AlphaFoldDB" id="A0A8B8BIX2"/>
<dbReference type="OrthoDB" id="6098460at2759"/>
<name>A0A8B8BIX2_CRAVI</name>
<gene>
    <name evidence="3" type="primary">LOC111110935</name>
</gene>
<feature type="signal peptide" evidence="1">
    <location>
        <begin position="1"/>
        <end position="19"/>
    </location>
</feature>
<dbReference type="GeneID" id="111110935"/>
<keyword evidence="1" id="KW-0732">Signal</keyword>
<keyword evidence="2" id="KW-1185">Reference proteome</keyword>
<feature type="chain" id="PRO_5034326312" evidence="1">
    <location>
        <begin position="20"/>
        <end position="88"/>
    </location>
</feature>
<evidence type="ECO:0000256" key="1">
    <source>
        <dbReference type="SAM" id="SignalP"/>
    </source>
</evidence>
<keyword evidence="3" id="KW-0646">Protease inhibitor</keyword>
<reference evidence="2" key="1">
    <citation type="submission" date="2024-06" db="UniProtKB">
        <authorList>
            <consortium name="RefSeq"/>
        </authorList>
    </citation>
    <scope>NUCLEOTIDE SEQUENCE [LARGE SCALE GENOMIC DNA]</scope>
</reference>
<evidence type="ECO:0000313" key="2">
    <source>
        <dbReference type="Proteomes" id="UP000694844"/>
    </source>
</evidence>
<keyword evidence="3" id="KW-0722">Serine protease inhibitor</keyword>